<reference evidence="2 3" key="1">
    <citation type="submission" date="2016-11" db="EMBL/GenBank/DDBJ databases">
        <title>Interaction between Lactobacillus species and yeast in water kefir.</title>
        <authorList>
            <person name="Behr J."/>
            <person name="Xu D."/>
            <person name="Vogel R.F."/>
        </authorList>
    </citation>
    <scope>NUCLEOTIDE SEQUENCE [LARGE SCALE GENOMIC DNA]</scope>
    <source>
        <strain evidence="2 3">TMW 1.1822</strain>
    </source>
</reference>
<feature type="transmembrane region" description="Helical" evidence="1">
    <location>
        <begin position="6"/>
        <end position="24"/>
    </location>
</feature>
<keyword evidence="1" id="KW-0472">Membrane</keyword>
<proteinExistence type="predicted"/>
<keyword evidence="1" id="KW-0812">Transmembrane</keyword>
<evidence type="ECO:0000256" key="1">
    <source>
        <dbReference type="SAM" id="Phobius"/>
    </source>
</evidence>
<keyword evidence="1" id="KW-1133">Transmembrane helix</keyword>
<organism evidence="2 3">
    <name type="scientific">Liquorilactobacillus hordei</name>
    <dbReference type="NCBI Taxonomy" id="468911"/>
    <lineage>
        <taxon>Bacteria</taxon>
        <taxon>Bacillati</taxon>
        <taxon>Bacillota</taxon>
        <taxon>Bacilli</taxon>
        <taxon>Lactobacillales</taxon>
        <taxon>Lactobacillaceae</taxon>
        <taxon>Liquorilactobacillus</taxon>
    </lineage>
</organism>
<dbReference type="Proteomes" id="UP000314960">
    <property type="component" value="Chromosome"/>
</dbReference>
<evidence type="ECO:0000313" key="3">
    <source>
        <dbReference type="Proteomes" id="UP000314960"/>
    </source>
</evidence>
<feature type="transmembrane region" description="Helical" evidence="1">
    <location>
        <begin position="68"/>
        <end position="89"/>
    </location>
</feature>
<dbReference type="KEGG" id="lhw:BSQ49_11510"/>
<dbReference type="EMBL" id="CP018176">
    <property type="protein sequence ID" value="AUJ30757.1"/>
    <property type="molecule type" value="Genomic_DNA"/>
</dbReference>
<sequence>MKFLELMGIGVVFIFGIALIYSSLTKDDKTLRDTINDPNGSEYDFLFLIILGIGAIARKINIKNATRIIAFIIGVAFFSVSIFLFFRILN</sequence>
<name>A0A3S6QX62_9LACO</name>
<gene>
    <name evidence="2" type="ORF">BSQ49_11510</name>
</gene>
<dbReference type="RefSeq" id="WP_141055441.1">
    <property type="nucleotide sequence ID" value="NZ_CP018176.1"/>
</dbReference>
<protein>
    <submittedName>
        <fullName evidence="2">Uncharacterized protein</fullName>
    </submittedName>
</protein>
<accession>A0A3S6QX62</accession>
<evidence type="ECO:0000313" key="2">
    <source>
        <dbReference type="EMBL" id="AUJ30757.1"/>
    </source>
</evidence>
<dbReference type="AlphaFoldDB" id="A0A3S6QX62"/>
<feature type="transmembrane region" description="Helical" evidence="1">
    <location>
        <begin position="45"/>
        <end position="62"/>
    </location>
</feature>